<proteinExistence type="predicted"/>
<feature type="domain" description="Peptidase M15C" evidence="1">
    <location>
        <begin position="58"/>
        <end position="123"/>
    </location>
</feature>
<dbReference type="CDD" id="cd14845">
    <property type="entry name" value="L-Ala-D-Glu_peptidase_like"/>
    <property type="match status" value="1"/>
</dbReference>
<dbReference type="Proteomes" id="UP000868636">
    <property type="component" value="Unassembled WGS sequence"/>
</dbReference>
<evidence type="ECO:0000313" key="5">
    <source>
        <dbReference type="Proteomes" id="UP000250671"/>
    </source>
</evidence>
<sequence length="125" mass="14149">MPGKFRFSRRSEKNLEGVKPQLVAVVRRALELTEVDFGITEGLRSKYRQKQLVAEGKSQTMNSRHLTGDAVDVVAYIGSQVSWDWPLYEKIAQAFKQAAAELGTAIEWGGDWKTLKDGPHFQLKR</sequence>
<evidence type="ECO:0000313" key="2">
    <source>
        <dbReference type="EMBL" id="HAZ7495058.1"/>
    </source>
</evidence>
<dbReference type="EMBL" id="UCZA01000045">
    <property type="protein sequence ID" value="SQP88732.1"/>
    <property type="molecule type" value="Genomic_DNA"/>
</dbReference>
<dbReference type="Gene3D" id="3.30.1380.10">
    <property type="match status" value="1"/>
</dbReference>
<dbReference type="AlphaFoldDB" id="A0A0Q3D5U2"/>
<dbReference type="RefSeq" id="WP_001117824.1">
    <property type="nucleotide sequence ID" value="NZ_BDOV01000052.1"/>
</dbReference>
<protein>
    <submittedName>
        <fullName evidence="2">M15 family metallopeptidase</fullName>
    </submittedName>
    <submittedName>
        <fullName evidence="4">Putative phage endolysin</fullName>
    </submittedName>
</protein>
<dbReference type="Pfam" id="PF13539">
    <property type="entry name" value="Peptidase_M15_4"/>
    <property type="match status" value="1"/>
</dbReference>
<gene>
    <name evidence="3" type="ORF">HVV39_21960</name>
    <name evidence="2" type="ORF">J8F57_005434</name>
    <name evidence="4" type="ORF">SAMEA3752557_05049</name>
</gene>
<dbReference type="EMBL" id="DADPIR010000143">
    <property type="protein sequence ID" value="HAZ7495058.1"/>
    <property type="molecule type" value="Genomic_DNA"/>
</dbReference>
<reference evidence="2" key="1">
    <citation type="journal article" date="2018" name="Genome Biol.">
        <title>SKESA: strategic k-mer extension for scrupulous assemblies.</title>
        <authorList>
            <person name="Souvorov A."/>
            <person name="Agarwala R."/>
            <person name="Lipman D.J."/>
        </authorList>
    </citation>
    <scope>NUCLEOTIDE SEQUENCE</scope>
    <source>
        <strain evidence="2">SJP41</strain>
    </source>
</reference>
<evidence type="ECO:0000313" key="3">
    <source>
        <dbReference type="EMBL" id="QMS40484.1"/>
    </source>
</evidence>
<dbReference type="SUPFAM" id="SSF55166">
    <property type="entry name" value="Hedgehog/DD-peptidase"/>
    <property type="match status" value="1"/>
</dbReference>
<evidence type="ECO:0000259" key="1">
    <source>
        <dbReference type="Pfam" id="PF13539"/>
    </source>
</evidence>
<dbReference type="EMBL" id="CP055981">
    <property type="protein sequence ID" value="QMS40484.1"/>
    <property type="molecule type" value="Genomic_DNA"/>
</dbReference>
<dbReference type="InterPro" id="IPR009045">
    <property type="entry name" value="Zn_M74/Hedgehog-like"/>
</dbReference>
<name>A0A0Q3D5U2_ECOLX</name>
<evidence type="ECO:0000313" key="4">
    <source>
        <dbReference type="EMBL" id="SQP88732.1"/>
    </source>
</evidence>
<accession>A0A0Q3D5U2</accession>
<reference evidence="3 6" key="3">
    <citation type="submission" date="2020-06" db="EMBL/GenBank/DDBJ databases">
        <title>REHAB project genomes.</title>
        <authorList>
            <person name="Shaw L.P."/>
        </authorList>
    </citation>
    <scope>NUCLEOTIDE SEQUENCE [LARGE SCALE GENOMIC DNA]</scope>
    <source>
        <strain evidence="3 6">RHB01-C20</strain>
    </source>
</reference>
<evidence type="ECO:0000313" key="6">
    <source>
        <dbReference type="Proteomes" id="UP000514533"/>
    </source>
</evidence>
<dbReference type="Proteomes" id="UP000514533">
    <property type="component" value="Chromosome"/>
</dbReference>
<reference evidence="4 5" key="2">
    <citation type="submission" date="2018-06" db="EMBL/GenBank/DDBJ databases">
        <authorList>
            <consortium name="Pathogen Informatics"/>
            <person name="Doyle S."/>
        </authorList>
    </citation>
    <scope>NUCLEOTIDE SEQUENCE [LARGE SCALE GENOMIC DNA]</scope>
    <source>
        <strain evidence="4 5">VREC0535</strain>
    </source>
</reference>
<dbReference type="GO" id="GO:0008233">
    <property type="term" value="F:peptidase activity"/>
    <property type="evidence" value="ECO:0007669"/>
    <property type="project" value="InterPro"/>
</dbReference>
<organism evidence="4 5">
    <name type="scientific">Escherichia coli</name>
    <dbReference type="NCBI Taxonomy" id="562"/>
    <lineage>
        <taxon>Bacteria</taxon>
        <taxon>Pseudomonadati</taxon>
        <taxon>Pseudomonadota</taxon>
        <taxon>Gammaproteobacteria</taxon>
        <taxon>Enterobacterales</taxon>
        <taxon>Enterobacteriaceae</taxon>
        <taxon>Escherichia</taxon>
    </lineage>
</organism>
<dbReference type="InterPro" id="IPR039561">
    <property type="entry name" value="Peptidase_M15C"/>
</dbReference>
<reference evidence="2" key="4">
    <citation type="submission" date="2021-03" db="EMBL/GenBank/DDBJ databases">
        <authorList>
            <consortium name="NCBI Pathogen Detection Project"/>
        </authorList>
    </citation>
    <scope>NUCLEOTIDE SEQUENCE</scope>
    <source>
        <strain evidence="2">SJP41</strain>
    </source>
</reference>
<dbReference type="Proteomes" id="UP000250671">
    <property type="component" value="Unassembled WGS sequence"/>
</dbReference>